<dbReference type="RefSeq" id="WP_035075209.1">
    <property type="nucleotide sequence ID" value="NZ_JMIH01000022.1"/>
</dbReference>
<gene>
    <name evidence="4" type="ORF">EL17_13385</name>
</gene>
<keyword evidence="3" id="KW-1133">Transmembrane helix</keyword>
<keyword evidence="3" id="KW-0472">Membrane</keyword>
<accession>A0A074KWL1</accession>
<organism evidence="4 5">
    <name type="scientific">Anditalea andensis</name>
    <dbReference type="NCBI Taxonomy" id="1048983"/>
    <lineage>
        <taxon>Bacteria</taxon>
        <taxon>Pseudomonadati</taxon>
        <taxon>Bacteroidota</taxon>
        <taxon>Cytophagia</taxon>
        <taxon>Cytophagales</taxon>
        <taxon>Cytophagaceae</taxon>
        <taxon>Anditalea</taxon>
    </lineage>
</organism>
<dbReference type="STRING" id="1048983.EL17_13385"/>
<dbReference type="eggNOG" id="ENOG5033NRX">
    <property type="taxonomic scope" value="Bacteria"/>
</dbReference>
<sequence>MKQINTIFQLLVAVFFAIALIFFLAFDTIKDTLGIRELTAGTVVVWILVGLVLYLISWALDNVYINGLKKDIRRLELDKNELKAKLYDIEQGSKISTSAERPTEKLRDRNDSLADEKESSKIKPRQNYK</sequence>
<evidence type="ECO:0000256" key="1">
    <source>
        <dbReference type="SAM" id="Coils"/>
    </source>
</evidence>
<feature type="compositionally biased region" description="Basic and acidic residues" evidence="2">
    <location>
        <begin position="101"/>
        <end position="121"/>
    </location>
</feature>
<evidence type="ECO:0000256" key="2">
    <source>
        <dbReference type="SAM" id="MobiDB-lite"/>
    </source>
</evidence>
<evidence type="ECO:0000313" key="5">
    <source>
        <dbReference type="Proteomes" id="UP000027821"/>
    </source>
</evidence>
<dbReference type="Proteomes" id="UP000027821">
    <property type="component" value="Unassembled WGS sequence"/>
</dbReference>
<dbReference type="AlphaFoldDB" id="A0A074KWL1"/>
<reference evidence="4 5" key="1">
    <citation type="submission" date="2014-04" db="EMBL/GenBank/DDBJ databases">
        <title>Characterization and application of a salt tolerant electro-active bacterium.</title>
        <authorList>
            <person name="Yang L."/>
            <person name="Wei S."/>
            <person name="Tay Q.X.M."/>
        </authorList>
    </citation>
    <scope>NUCLEOTIDE SEQUENCE [LARGE SCALE GENOMIC DNA]</scope>
    <source>
        <strain evidence="4 5">LY1</strain>
    </source>
</reference>
<feature type="coiled-coil region" evidence="1">
    <location>
        <begin position="65"/>
        <end position="92"/>
    </location>
</feature>
<feature type="region of interest" description="Disordered" evidence="2">
    <location>
        <begin position="96"/>
        <end position="129"/>
    </location>
</feature>
<proteinExistence type="predicted"/>
<dbReference type="OrthoDB" id="839535at2"/>
<dbReference type="EMBL" id="JMIH01000022">
    <property type="protein sequence ID" value="KEO73334.1"/>
    <property type="molecule type" value="Genomic_DNA"/>
</dbReference>
<evidence type="ECO:0000313" key="4">
    <source>
        <dbReference type="EMBL" id="KEO73334.1"/>
    </source>
</evidence>
<keyword evidence="5" id="KW-1185">Reference proteome</keyword>
<keyword evidence="3" id="KW-0812">Transmembrane</keyword>
<protein>
    <submittedName>
        <fullName evidence="4">Uncharacterized protein</fullName>
    </submittedName>
</protein>
<comment type="caution">
    <text evidence="4">The sequence shown here is derived from an EMBL/GenBank/DDBJ whole genome shotgun (WGS) entry which is preliminary data.</text>
</comment>
<feature type="transmembrane region" description="Helical" evidence="3">
    <location>
        <begin position="7"/>
        <end position="26"/>
    </location>
</feature>
<keyword evidence="1" id="KW-0175">Coiled coil</keyword>
<evidence type="ECO:0000256" key="3">
    <source>
        <dbReference type="SAM" id="Phobius"/>
    </source>
</evidence>
<name>A0A074KWL1_9BACT</name>
<feature type="transmembrane region" description="Helical" evidence="3">
    <location>
        <begin position="38"/>
        <end position="60"/>
    </location>
</feature>